<keyword evidence="2" id="KW-1185">Reference proteome</keyword>
<evidence type="ECO:0000313" key="2">
    <source>
        <dbReference type="Proteomes" id="UP000051638"/>
    </source>
</evidence>
<dbReference type="EMBL" id="AYYI01000082">
    <property type="protein sequence ID" value="KRM94798.1"/>
    <property type="molecule type" value="Genomic_DNA"/>
</dbReference>
<gene>
    <name evidence="1" type="ORF">FC24_GL000135</name>
</gene>
<proteinExistence type="predicted"/>
<dbReference type="OrthoDB" id="2306268at2"/>
<organism evidence="1 2">
    <name type="scientific">Loigolactobacillus rennini DSM 20253</name>
    <dbReference type="NCBI Taxonomy" id="1423796"/>
    <lineage>
        <taxon>Bacteria</taxon>
        <taxon>Bacillati</taxon>
        <taxon>Bacillota</taxon>
        <taxon>Bacilli</taxon>
        <taxon>Lactobacillales</taxon>
        <taxon>Lactobacillaceae</taxon>
        <taxon>Loigolactobacillus</taxon>
    </lineage>
</organism>
<reference evidence="1 2" key="1">
    <citation type="journal article" date="2015" name="Genome Announc.">
        <title>Expanding the biotechnology potential of lactobacilli through comparative genomics of 213 strains and associated genera.</title>
        <authorList>
            <person name="Sun Z."/>
            <person name="Harris H.M."/>
            <person name="McCann A."/>
            <person name="Guo C."/>
            <person name="Argimon S."/>
            <person name="Zhang W."/>
            <person name="Yang X."/>
            <person name="Jeffery I.B."/>
            <person name="Cooney J.C."/>
            <person name="Kagawa T.F."/>
            <person name="Liu W."/>
            <person name="Song Y."/>
            <person name="Salvetti E."/>
            <person name="Wrobel A."/>
            <person name="Rasinkangas P."/>
            <person name="Parkhill J."/>
            <person name="Rea M.C."/>
            <person name="O'Sullivan O."/>
            <person name="Ritari J."/>
            <person name="Douillard F.P."/>
            <person name="Paul Ross R."/>
            <person name="Yang R."/>
            <person name="Briner A.E."/>
            <person name="Felis G.E."/>
            <person name="de Vos W.M."/>
            <person name="Barrangou R."/>
            <person name="Klaenhammer T.R."/>
            <person name="Caufield P.W."/>
            <person name="Cui Y."/>
            <person name="Zhang H."/>
            <person name="O'Toole P.W."/>
        </authorList>
    </citation>
    <scope>NUCLEOTIDE SEQUENCE [LARGE SCALE GENOMIC DNA]</scope>
    <source>
        <strain evidence="1 2">DSM 20253</strain>
    </source>
</reference>
<accession>A0A0R2CSL1</accession>
<dbReference type="RefSeq" id="WP_057874596.1">
    <property type="nucleotide sequence ID" value="NZ_AYYI01000082.1"/>
</dbReference>
<dbReference type="STRING" id="1423796.FC24_GL000135"/>
<dbReference type="PATRIC" id="fig|1423796.3.peg.141"/>
<sequence length="127" mass="14705">MQDESDYLMRQIKAFAEGLGYLLSKRKNDTDTEIVFHMDEPLLPHQTELQKLISAKQYSEAATRLLKLRYAMPEITFLKLGAWFYDTLNRRSTADLNQHGYSRQAIVAGLKQLQRLQAEQQALEKGD</sequence>
<evidence type="ECO:0000313" key="1">
    <source>
        <dbReference type="EMBL" id="KRM94798.1"/>
    </source>
</evidence>
<name>A0A0R2CSL1_9LACO</name>
<dbReference type="InterPro" id="IPR045507">
    <property type="entry name" value="DUF6483"/>
</dbReference>
<protein>
    <submittedName>
        <fullName evidence="1">Uncharacterized protein</fullName>
    </submittedName>
</protein>
<dbReference type="Proteomes" id="UP000051638">
    <property type="component" value="Unassembled WGS sequence"/>
</dbReference>
<dbReference type="AlphaFoldDB" id="A0A0R2CSL1"/>
<comment type="caution">
    <text evidence="1">The sequence shown here is derived from an EMBL/GenBank/DDBJ whole genome shotgun (WGS) entry which is preliminary data.</text>
</comment>
<dbReference type="Pfam" id="PF20092">
    <property type="entry name" value="DUF6483"/>
    <property type="match status" value="1"/>
</dbReference>